<evidence type="ECO:0000256" key="1">
    <source>
        <dbReference type="ARBA" id="ARBA00022722"/>
    </source>
</evidence>
<keyword evidence="5 14" id="KW-0347">Helicase</keyword>
<evidence type="ECO:0000256" key="6">
    <source>
        <dbReference type="ARBA" id="ARBA00022839"/>
    </source>
</evidence>
<evidence type="ECO:0000256" key="11">
    <source>
        <dbReference type="ARBA" id="ARBA00034617"/>
    </source>
</evidence>
<dbReference type="Pfam" id="PF12705">
    <property type="entry name" value="PDDEXK_1"/>
    <property type="match status" value="1"/>
</dbReference>
<dbReference type="RefSeq" id="WP_268923006.1">
    <property type="nucleotide sequence ID" value="NZ_JAPTGC010000006.1"/>
</dbReference>
<feature type="domain" description="UvrD-like helicase C-terminal" evidence="16">
    <location>
        <begin position="482"/>
        <end position="758"/>
    </location>
</feature>
<evidence type="ECO:0000256" key="9">
    <source>
        <dbReference type="ARBA" id="ARBA00023204"/>
    </source>
</evidence>
<reference evidence="17" key="1">
    <citation type="submission" date="2022-12" db="EMBL/GenBank/DDBJ databases">
        <title>Isolation and characterisation of novel Methanocorpusculum spp. from native Australian herbivores indicates the genus is ancestrally host-associated.</title>
        <authorList>
            <person name="Volmer J.G."/>
            <person name="Soo R.M."/>
            <person name="Evans P.N."/>
            <person name="Hoedt E.C."/>
            <person name="Astorga Alsina A.L."/>
            <person name="Woodcroft B.J."/>
            <person name="Tyson G.W."/>
            <person name="Hugenholtz P."/>
            <person name="Morrison M."/>
        </authorList>
    </citation>
    <scope>NUCLEOTIDE SEQUENCE</scope>
    <source>
        <strain evidence="17">CW153</strain>
    </source>
</reference>
<dbReference type="InterPro" id="IPR011335">
    <property type="entry name" value="Restrct_endonuc-II-like"/>
</dbReference>
<accession>A0ABT4ILY4</accession>
<dbReference type="InterPro" id="IPR038726">
    <property type="entry name" value="PDDEXK_AddAB-type"/>
</dbReference>
<dbReference type="SUPFAM" id="SSF52980">
    <property type="entry name" value="Restriction endonuclease-like"/>
    <property type="match status" value="1"/>
</dbReference>
<dbReference type="InterPro" id="IPR014017">
    <property type="entry name" value="DNA_helicase_UvrD-like_C"/>
</dbReference>
<protein>
    <recommendedName>
        <fullName evidence="12">DNA 3'-5' helicase</fullName>
        <ecNumber evidence="12">5.6.2.4</ecNumber>
    </recommendedName>
</protein>
<evidence type="ECO:0000256" key="12">
    <source>
        <dbReference type="ARBA" id="ARBA00034808"/>
    </source>
</evidence>
<keyword evidence="10" id="KW-0413">Isomerase</keyword>
<keyword evidence="7 14" id="KW-0067">ATP-binding</keyword>
<evidence type="ECO:0000259" key="15">
    <source>
        <dbReference type="PROSITE" id="PS51198"/>
    </source>
</evidence>
<evidence type="ECO:0000256" key="7">
    <source>
        <dbReference type="ARBA" id="ARBA00022840"/>
    </source>
</evidence>
<keyword evidence="4 14" id="KW-0378">Hydrolase</keyword>
<dbReference type="InterPro" id="IPR027417">
    <property type="entry name" value="P-loop_NTPase"/>
</dbReference>
<dbReference type="PROSITE" id="PS51217">
    <property type="entry name" value="UVRD_HELICASE_CTER"/>
    <property type="match status" value="1"/>
</dbReference>
<keyword evidence="2 14" id="KW-0547">Nucleotide-binding</keyword>
<organism evidence="17 18">
    <name type="scientific">Methanocorpusculum vombati</name>
    <dbReference type="NCBI Taxonomy" id="3002864"/>
    <lineage>
        <taxon>Archaea</taxon>
        <taxon>Methanobacteriati</taxon>
        <taxon>Methanobacteriota</taxon>
        <taxon>Stenosarchaea group</taxon>
        <taxon>Methanomicrobia</taxon>
        <taxon>Methanomicrobiales</taxon>
        <taxon>Methanocorpusculaceae</taxon>
        <taxon>Methanocorpusculum</taxon>
    </lineage>
</organism>
<evidence type="ECO:0000256" key="8">
    <source>
        <dbReference type="ARBA" id="ARBA00023125"/>
    </source>
</evidence>
<comment type="catalytic activity">
    <reaction evidence="11">
        <text>Couples ATP hydrolysis with the unwinding of duplex DNA by translocating in the 3'-5' direction.</text>
        <dbReference type="EC" id="5.6.2.4"/>
    </reaction>
</comment>
<feature type="domain" description="UvrD-like helicase ATP-binding" evidence="15">
    <location>
        <begin position="2"/>
        <end position="463"/>
    </location>
</feature>
<dbReference type="InterPro" id="IPR014016">
    <property type="entry name" value="UvrD-like_ATP-bd"/>
</dbReference>
<evidence type="ECO:0000256" key="2">
    <source>
        <dbReference type="ARBA" id="ARBA00022741"/>
    </source>
</evidence>
<gene>
    <name evidence="17" type="ORF">O0S09_05705</name>
</gene>
<dbReference type="PANTHER" id="PTHR11070:SF2">
    <property type="entry name" value="ATP-DEPENDENT DNA HELICASE SRS2"/>
    <property type="match status" value="1"/>
</dbReference>
<keyword evidence="18" id="KW-1185">Reference proteome</keyword>
<evidence type="ECO:0000256" key="3">
    <source>
        <dbReference type="ARBA" id="ARBA00022763"/>
    </source>
</evidence>
<evidence type="ECO:0000256" key="14">
    <source>
        <dbReference type="PROSITE-ProRule" id="PRU00560"/>
    </source>
</evidence>
<evidence type="ECO:0000313" key="17">
    <source>
        <dbReference type="EMBL" id="MCZ0862751.1"/>
    </source>
</evidence>
<dbReference type="SUPFAM" id="SSF52540">
    <property type="entry name" value="P-loop containing nucleoside triphosphate hydrolases"/>
    <property type="match status" value="1"/>
</dbReference>
<keyword evidence="9" id="KW-0234">DNA repair</keyword>
<sequence length="1111" mass="122619">MIPDLTVRQKEALAMGKSLCVTAGAGTGKTFLLSKRYLALLMHLRKQKGTATVSEVLALTFTEKAASEMRERIASDIHALADAASGADEYRFWTGILDEFFRASITTFHGFCASVLREFALDAGLDPGFDILDEMEKQVLTTTLIRNVLIRPPESLYQDCALLFEDVAVPEKVIAELLPKYPEFRHHFPKTEEEMDACIREWRRLMLAAVRERQAVFFSGDTPDAVADLIDLAECYGDCTDSGAAYLRRILPALRQLTADADAETFCTAVAAVQEANGSKTGARIGSRGVFGADLDRLRRSFAVLKSAVEMVPKGWNQIPDPDDAFSRESVRVIAALGRVTDEVYRSYLQEKQQRGALDFEDLIRMTAEVIEIPGVLHALQRRFSYILVDEVQDTDPAQSAIVWKIIGALTPSNDAVFIVGDPKQSIYAFRNADICEVNAMQERITAGCGTDPVALDISFRSTKEVLGVVNTIFSRLFSETAEAWDVGYDPISVSPERKTDTGTVQILKTIPDGSSPDTLLEARAIAARIRELIASGIMIRDGANLRPARFGDVAVLLETRNSQAMIEHALREADVPYSIYKSQGFYRSQEVADITQLLSVVAGLGDDIALYGVLRSPYFGIPDTELCIVGGGSYYGRVRRYAAEHPGSRIAAAAARLKEWQTAAGTEPLPELLRRILRESGMYAVYGGMQNGRYALANLEKLIGLARSQVRRRAMPLPEFVRMLATGAEQEIKESVAQIDLPEGDAVRIMTVHAAKGLEFPIVILANLDSTISPPGTGLVLDKDLGVGLPLRMYGAGDRAADTFVKMFTREVRDAKEIAEKKRLFYVAMTRARDHLILSYVQGSNFPPKNSRAAWLAAYLLPQESSSSFTFATDDGIPVEISVTEYVSDENAVSDTPVPAKIPSLPADYQYVRKETAKRRDPAGRPVSATRLNHPDRETTCTISASAVYGTALHGVFQGQDAAMLCRRYRLNAEARISLEHAYETFRTSPLMQNVAEEFCELPFSAEICGRQCTGAIDRLVRYTDGTWRIIDYKSGSLHTAGADELRNYRRQVSIYAAAVRRLFFVEASACIYFAQDGGIMEVSLDESGLAALFDDRRDADESMNIRQSI</sequence>
<dbReference type="Proteomes" id="UP001141336">
    <property type="component" value="Unassembled WGS sequence"/>
</dbReference>
<dbReference type="Gene3D" id="3.40.50.300">
    <property type="entry name" value="P-loop containing nucleotide triphosphate hydrolases"/>
    <property type="match status" value="4"/>
</dbReference>
<dbReference type="InterPro" id="IPR011604">
    <property type="entry name" value="PDDEXK-like_dom_sf"/>
</dbReference>
<dbReference type="Gene3D" id="3.90.320.10">
    <property type="match status" value="1"/>
</dbReference>
<name>A0ABT4ILY4_9EURY</name>
<keyword evidence="6" id="KW-0269">Exonuclease</keyword>
<evidence type="ECO:0000256" key="10">
    <source>
        <dbReference type="ARBA" id="ARBA00023235"/>
    </source>
</evidence>
<feature type="binding site" evidence="14">
    <location>
        <begin position="23"/>
        <end position="30"/>
    </location>
    <ligand>
        <name>ATP</name>
        <dbReference type="ChEBI" id="CHEBI:30616"/>
    </ligand>
</feature>
<evidence type="ECO:0000259" key="16">
    <source>
        <dbReference type="PROSITE" id="PS51217"/>
    </source>
</evidence>
<proteinExistence type="predicted"/>
<dbReference type="EMBL" id="JAPTGC010000006">
    <property type="protein sequence ID" value="MCZ0862751.1"/>
    <property type="molecule type" value="Genomic_DNA"/>
</dbReference>
<evidence type="ECO:0000256" key="4">
    <source>
        <dbReference type="ARBA" id="ARBA00022801"/>
    </source>
</evidence>
<dbReference type="Pfam" id="PF13361">
    <property type="entry name" value="UvrD_C"/>
    <property type="match status" value="1"/>
</dbReference>
<comment type="caution">
    <text evidence="17">The sequence shown here is derived from an EMBL/GenBank/DDBJ whole genome shotgun (WGS) entry which is preliminary data.</text>
</comment>
<dbReference type="PANTHER" id="PTHR11070">
    <property type="entry name" value="UVRD / RECB / PCRA DNA HELICASE FAMILY MEMBER"/>
    <property type="match status" value="1"/>
</dbReference>
<keyword evidence="3" id="KW-0227">DNA damage</keyword>
<keyword evidence="8" id="KW-0238">DNA-binding</keyword>
<evidence type="ECO:0000313" key="18">
    <source>
        <dbReference type="Proteomes" id="UP001141336"/>
    </source>
</evidence>
<evidence type="ECO:0000256" key="5">
    <source>
        <dbReference type="ARBA" id="ARBA00022806"/>
    </source>
</evidence>
<dbReference type="PROSITE" id="PS51198">
    <property type="entry name" value="UVRD_HELICASE_ATP_BIND"/>
    <property type="match status" value="1"/>
</dbReference>
<dbReference type="Pfam" id="PF00580">
    <property type="entry name" value="UvrD-helicase"/>
    <property type="match status" value="2"/>
</dbReference>
<dbReference type="Gene3D" id="1.10.486.10">
    <property type="entry name" value="PCRA, domain 4"/>
    <property type="match status" value="1"/>
</dbReference>
<evidence type="ECO:0000256" key="13">
    <source>
        <dbReference type="ARBA" id="ARBA00048988"/>
    </source>
</evidence>
<dbReference type="EC" id="5.6.2.4" evidence="12"/>
<keyword evidence="1" id="KW-0540">Nuclease</keyword>
<dbReference type="InterPro" id="IPR000212">
    <property type="entry name" value="DNA_helicase_UvrD/REP"/>
</dbReference>
<comment type="catalytic activity">
    <reaction evidence="13">
        <text>ATP + H2O = ADP + phosphate + H(+)</text>
        <dbReference type="Rhea" id="RHEA:13065"/>
        <dbReference type="ChEBI" id="CHEBI:15377"/>
        <dbReference type="ChEBI" id="CHEBI:15378"/>
        <dbReference type="ChEBI" id="CHEBI:30616"/>
        <dbReference type="ChEBI" id="CHEBI:43474"/>
        <dbReference type="ChEBI" id="CHEBI:456216"/>
        <dbReference type="EC" id="5.6.2.4"/>
    </reaction>
</comment>